<dbReference type="Gene3D" id="3.40.50.720">
    <property type="entry name" value="NAD(P)-binding Rossmann-like Domain"/>
    <property type="match status" value="1"/>
</dbReference>
<dbReference type="InterPro" id="IPR002347">
    <property type="entry name" value="SDR_fam"/>
</dbReference>
<dbReference type="CDD" id="cd05323">
    <property type="entry name" value="ADH_SDR_c_like"/>
    <property type="match status" value="1"/>
</dbReference>
<dbReference type="SUPFAM" id="SSF51735">
    <property type="entry name" value="NAD(P)-binding Rossmann-fold domains"/>
    <property type="match status" value="1"/>
</dbReference>
<evidence type="ECO:0000313" key="5">
    <source>
        <dbReference type="Proteomes" id="UP000265000"/>
    </source>
</evidence>
<dbReference type="PANTHER" id="PTHR44229:SF2">
    <property type="entry name" value="15-HYDROXYPROSTAGLANDIN DEHYDROGENASE"/>
    <property type="match status" value="1"/>
</dbReference>
<evidence type="ECO:0000256" key="3">
    <source>
        <dbReference type="RuleBase" id="RU000363"/>
    </source>
</evidence>
<evidence type="ECO:0000313" key="4">
    <source>
        <dbReference type="Ensembl" id="ENSFHEP00000015985.1"/>
    </source>
</evidence>
<dbReference type="PRINTS" id="PR00081">
    <property type="entry name" value="GDHRDH"/>
</dbReference>
<dbReference type="PANTHER" id="PTHR44229">
    <property type="entry name" value="15-HYDROXYPROSTAGLANDIN DEHYDROGENASE [NAD(+)]"/>
    <property type="match status" value="1"/>
</dbReference>
<dbReference type="GO" id="GO:0016616">
    <property type="term" value="F:oxidoreductase activity, acting on the CH-OH group of donors, NAD or NADP as acceptor"/>
    <property type="evidence" value="ECO:0007669"/>
    <property type="project" value="TreeGrafter"/>
</dbReference>
<keyword evidence="5" id="KW-1185">Reference proteome</keyword>
<reference evidence="4" key="1">
    <citation type="submission" date="2025-08" db="UniProtKB">
        <authorList>
            <consortium name="Ensembl"/>
        </authorList>
    </citation>
    <scope>IDENTIFICATION</scope>
</reference>
<dbReference type="InterPro" id="IPR020904">
    <property type="entry name" value="Sc_DH/Rdtase_CS"/>
</dbReference>
<protein>
    <submittedName>
        <fullName evidence="4">15-hydroxyprostaglandin dehydrogenase</fullName>
    </submittedName>
</protein>
<evidence type="ECO:0000256" key="2">
    <source>
        <dbReference type="ARBA" id="ARBA00023002"/>
    </source>
</evidence>
<dbReference type="Ensembl" id="ENSFHET00000033412.1">
    <property type="protein sequence ID" value="ENSFHEP00000015985.1"/>
    <property type="gene ID" value="ENSFHEG00000017658.1"/>
</dbReference>
<sequence length="293" mass="31991">MSLTGKVALVTGGAQGIGRAVVQSLLEKSVKVAVVDLNKTLGEQCQAQLEAGFGEGTSIFIQCDVTDGDALRDAFQKTVDQFGRLDISINNAGINNEKNWEKTIQVNLTSVIKGTYLALEHMSKEYGKEGGTIINVSSMAAFMHSPHQPVYTATKHGVIGFTRAMAVRGTRRTPPPPCVRPSSSCLLLLSSSLWFCFQDASLLGDYGVRINALCPAFVDTPLLHTVEDEDNMGKFVKFKDDFKRDMNKFGVLKPELIAEGMMRLITDSSLNGAVMKITYSKGIHFHMYEPMSA</sequence>
<reference evidence="4" key="2">
    <citation type="submission" date="2025-09" db="UniProtKB">
        <authorList>
            <consortium name="Ensembl"/>
        </authorList>
    </citation>
    <scope>IDENTIFICATION</scope>
</reference>
<organism evidence="4 5">
    <name type="scientific">Fundulus heteroclitus</name>
    <name type="common">Killifish</name>
    <name type="synonym">Mummichog</name>
    <dbReference type="NCBI Taxonomy" id="8078"/>
    <lineage>
        <taxon>Eukaryota</taxon>
        <taxon>Metazoa</taxon>
        <taxon>Chordata</taxon>
        <taxon>Craniata</taxon>
        <taxon>Vertebrata</taxon>
        <taxon>Euteleostomi</taxon>
        <taxon>Actinopterygii</taxon>
        <taxon>Neopterygii</taxon>
        <taxon>Teleostei</taxon>
        <taxon>Neoteleostei</taxon>
        <taxon>Acanthomorphata</taxon>
        <taxon>Ovalentaria</taxon>
        <taxon>Atherinomorphae</taxon>
        <taxon>Cyprinodontiformes</taxon>
        <taxon>Fundulidae</taxon>
        <taxon>Fundulus</taxon>
    </lineage>
</organism>
<dbReference type="AlphaFoldDB" id="A0A3Q2TID4"/>
<dbReference type="GeneTree" id="ENSGT00940000154593"/>
<dbReference type="PRINTS" id="PR00080">
    <property type="entry name" value="SDRFAMILY"/>
</dbReference>
<dbReference type="InterPro" id="IPR036291">
    <property type="entry name" value="NAD(P)-bd_dom_sf"/>
</dbReference>
<dbReference type="PROSITE" id="PS00061">
    <property type="entry name" value="ADH_SHORT"/>
    <property type="match status" value="1"/>
</dbReference>
<keyword evidence="2" id="KW-0560">Oxidoreductase</keyword>
<dbReference type="GO" id="GO:0005737">
    <property type="term" value="C:cytoplasm"/>
    <property type="evidence" value="ECO:0007669"/>
    <property type="project" value="TreeGrafter"/>
</dbReference>
<dbReference type="STRING" id="8078.ENSFHEP00000015985"/>
<comment type="similarity">
    <text evidence="1 3">Belongs to the short-chain dehydrogenases/reductases (SDR) family.</text>
</comment>
<dbReference type="Pfam" id="PF00106">
    <property type="entry name" value="adh_short"/>
    <property type="match status" value="1"/>
</dbReference>
<dbReference type="Proteomes" id="UP000265000">
    <property type="component" value="Unplaced"/>
</dbReference>
<accession>A0A3Q2TID4</accession>
<evidence type="ECO:0000256" key="1">
    <source>
        <dbReference type="ARBA" id="ARBA00006484"/>
    </source>
</evidence>
<proteinExistence type="inferred from homology"/>
<name>A0A3Q2TID4_FUNHE</name>
<dbReference type="FunFam" id="3.40.50.720:FF:000084">
    <property type="entry name" value="Short-chain dehydrogenase reductase"/>
    <property type="match status" value="1"/>
</dbReference>